<comment type="caution">
    <text evidence="2">The sequence shown here is derived from an EMBL/GenBank/DDBJ whole genome shotgun (WGS) entry which is preliminary data.</text>
</comment>
<evidence type="ECO:0000313" key="2">
    <source>
        <dbReference type="EMBL" id="GMN36926.1"/>
    </source>
</evidence>
<feature type="compositionally biased region" description="Polar residues" evidence="1">
    <location>
        <begin position="11"/>
        <end position="28"/>
    </location>
</feature>
<accession>A0AA88CZQ2</accession>
<gene>
    <name evidence="2" type="ORF">TIFTF001_042537</name>
</gene>
<proteinExistence type="predicted"/>
<sequence length="83" mass="9163">MESRHIRSAIHPQSPTGDGKSKPNNENPSPLEEAIPPLSVSSKICSEIPMFPHEAAMDISHRATMDWMLDLARISQIISLMNA</sequence>
<dbReference type="EMBL" id="BTGU01002354">
    <property type="protein sequence ID" value="GMN36926.1"/>
    <property type="molecule type" value="Genomic_DNA"/>
</dbReference>
<keyword evidence="3" id="KW-1185">Reference proteome</keyword>
<feature type="region of interest" description="Disordered" evidence="1">
    <location>
        <begin position="1"/>
        <end position="38"/>
    </location>
</feature>
<organism evidence="2 3">
    <name type="scientific">Ficus carica</name>
    <name type="common">Common fig</name>
    <dbReference type="NCBI Taxonomy" id="3494"/>
    <lineage>
        <taxon>Eukaryota</taxon>
        <taxon>Viridiplantae</taxon>
        <taxon>Streptophyta</taxon>
        <taxon>Embryophyta</taxon>
        <taxon>Tracheophyta</taxon>
        <taxon>Spermatophyta</taxon>
        <taxon>Magnoliopsida</taxon>
        <taxon>eudicotyledons</taxon>
        <taxon>Gunneridae</taxon>
        <taxon>Pentapetalae</taxon>
        <taxon>rosids</taxon>
        <taxon>fabids</taxon>
        <taxon>Rosales</taxon>
        <taxon>Moraceae</taxon>
        <taxon>Ficeae</taxon>
        <taxon>Ficus</taxon>
    </lineage>
</organism>
<evidence type="ECO:0000256" key="1">
    <source>
        <dbReference type="SAM" id="MobiDB-lite"/>
    </source>
</evidence>
<dbReference type="AlphaFoldDB" id="A0AA88CZQ2"/>
<evidence type="ECO:0000313" key="3">
    <source>
        <dbReference type="Proteomes" id="UP001187192"/>
    </source>
</evidence>
<protein>
    <submittedName>
        <fullName evidence="2">Uncharacterized protein</fullName>
    </submittedName>
</protein>
<name>A0AA88CZQ2_FICCA</name>
<dbReference type="Proteomes" id="UP001187192">
    <property type="component" value="Unassembled WGS sequence"/>
</dbReference>
<reference evidence="2" key="1">
    <citation type="submission" date="2023-07" db="EMBL/GenBank/DDBJ databases">
        <title>draft genome sequence of fig (Ficus carica).</title>
        <authorList>
            <person name="Takahashi T."/>
            <person name="Nishimura K."/>
        </authorList>
    </citation>
    <scope>NUCLEOTIDE SEQUENCE</scope>
</reference>